<accession>A0A1Q1N6G3</accession>
<keyword evidence="1" id="KW-0378">Hydrolase</keyword>
<dbReference type="GO" id="GO:0000166">
    <property type="term" value="F:nucleotide binding"/>
    <property type="evidence" value="ECO:0007669"/>
    <property type="project" value="UniProtKB-KW"/>
</dbReference>
<dbReference type="Gene3D" id="3.90.780.10">
    <property type="entry name" value="5'-Nucleotidase, C-terminal domain"/>
    <property type="match status" value="1"/>
</dbReference>
<organism evidence="3">
    <name type="scientific">Thioalkalivibrio versutus AL 2</name>
    <dbReference type="NCBI Taxonomy" id="886877"/>
    <lineage>
        <taxon>Bacteria</taxon>
        <taxon>Pseudomonadati</taxon>
        <taxon>Pseudomonadota</taxon>
        <taxon>Gammaproteobacteria</taxon>
        <taxon>Chromatiales</taxon>
        <taxon>Ectothiorhodospiraceae</taxon>
        <taxon>Thioalkalivibrio</taxon>
    </lineage>
</organism>
<dbReference type="PANTHER" id="PTHR11575:SF42">
    <property type="entry name" value="SULFUR OXIDATION PROTEIN SOXB"/>
    <property type="match status" value="1"/>
</dbReference>
<dbReference type="SUPFAM" id="SSF56300">
    <property type="entry name" value="Metallo-dependent phosphatases"/>
    <property type="match status" value="1"/>
</dbReference>
<dbReference type="InterPro" id="IPR029052">
    <property type="entry name" value="Metallo-depent_PP-like"/>
</dbReference>
<proteinExistence type="inferred from homology"/>
<name>A0A1Q1N6G3_9GAMM</name>
<feature type="domain" description="5'-Nucleotidase C-terminal" evidence="2">
    <location>
        <begin position="416"/>
        <end position="543"/>
    </location>
</feature>
<evidence type="ECO:0000313" key="3">
    <source>
        <dbReference type="EMBL" id="AQM49905.1"/>
    </source>
</evidence>
<evidence type="ECO:0000259" key="2">
    <source>
        <dbReference type="Pfam" id="PF02872"/>
    </source>
</evidence>
<dbReference type="GO" id="GO:0030288">
    <property type="term" value="C:outer membrane-bounded periplasmic space"/>
    <property type="evidence" value="ECO:0007669"/>
    <property type="project" value="TreeGrafter"/>
</dbReference>
<evidence type="ECO:0000256" key="1">
    <source>
        <dbReference type="RuleBase" id="RU362119"/>
    </source>
</evidence>
<dbReference type="InterPro" id="IPR030998">
    <property type="entry name" value="Thiosulf_SoxB"/>
</dbReference>
<dbReference type="PROSITE" id="PS51318">
    <property type="entry name" value="TAT"/>
    <property type="match status" value="1"/>
</dbReference>
<dbReference type="InterPro" id="IPR036907">
    <property type="entry name" value="5'-Nucleotdase_C_sf"/>
</dbReference>
<dbReference type="InterPro" id="IPR006179">
    <property type="entry name" value="5_nucleotidase/apyrase"/>
</dbReference>
<dbReference type="Gene3D" id="3.60.21.10">
    <property type="match status" value="1"/>
</dbReference>
<keyword evidence="1" id="KW-0547">Nucleotide-binding</keyword>
<dbReference type="GO" id="GO:0009166">
    <property type="term" value="P:nucleotide catabolic process"/>
    <property type="evidence" value="ECO:0007669"/>
    <property type="project" value="InterPro"/>
</dbReference>
<dbReference type="Pfam" id="PF02872">
    <property type="entry name" value="5_nucleotid_C"/>
    <property type="match status" value="1"/>
</dbReference>
<comment type="similarity">
    <text evidence="1">Belongs to the 5'-nucleotidase family.</text>
</comment>
<dbReference type="PANTHER" id="PTHR11575">
    <property type="entry name" value="5'-NUCLEOTIDASE-RELATED"/>
    <property type="match status" value="1"/>
</dbReference>
<protein>
    <submittedName>
        <fullName evidence="3">5'-nucleotidase/2',3'-cyclic phosphodiesterase-related esterase</fullName>
    </submittedName>
</protein>
<gene>
    <name evidence="3" type="primary">soxB1</name>
</gene>
<dbReference type="PRINTS" id="PR01607">
    <property type="entry name" value="APYRASEFAMLY"/>
</dbReference>
<dbReference type="InterPro" id="IPR006311">
    <property type="entry name" value="TAT_signal"/>
</dbReference>
<dbReference type="SUPFAM" id="SSF55816">
    <property type="entry name" value="5'-nucleotidase (syn. UDP-sugar hydrolase), C-terminal domain"/>
    <property type="match status" value="1"/>
</dbReference>
<sequence>MHISRREFMQLLAAASVAGFPLAGCAKATNGKYGTSGDPYDMLDRFGNVHLLHYTDCHAQLKPIYFREPNVNLGVADMRNRPPHIVGEHFLKHYDVERDSIFAHAYTNLNFMEAAEQYGRVGGFPQLKTLVKKLRDSRPNSLLLDGGDTWGGGSGTALWTNAQDMVDAQKLLGIDIMTGHWEFTYGADRVEEVVNGDFADAGIDFVAQNVRDVDWGDLIFKPYVIRELNGVNVAVIGQAFPYTPIANPRWMVEQWSFGIRPDDMQRQVNAAREEGAEIVVALSHNGMDVDIKMAGMVEGLDAIMGGHTHDAVPQPLPVERPDGGTCLVTNAGSNAKFVGVLDFDFRDGEIKDWEYRLVPVFANLLDEDPEMAEFVDSMRSQEVTYDGDTFNMEEKLSEELAVAEDLLFRRGNFNGTFDQLICDALMEVHDAQIAFSPGFRWGTTVLPGMPITFEHIMDQTGLTYPETTRNAMTGAQIKDILEDVADNLFNADPFYQQGGDMVRVGGLRYAIDPEAEIGSRISEMELGGEKIDPDKEYVVAGWASVQQEPTGGTGTMIWDNVAEYLRNQSDGVRISKLNEPKVKGIGEDNLGYVPTTEDMYRPS</sequence>
<reference evidence="3" key="1">
    <citation type="journal article" date="2017" name="Res. Microbiol.">
        <title>Sulfur compound oxidation and carbon co-assimilation in the haloalkaliphilic sulfur oxidizers Thioalkalivibrio versutus and Thioalkalimicrobium aerophilum.</title>
        <authorList>
            <person name="Ang W.K."/>
            <person name="Mahbob M."/>
            <person name="Dhouib R."/>
            <person name="Kappler U."/>
        </authorList>
    </citation>
    <scope>NUCLEOTIDE SEQUENCE</scope>
    <source>
        <strain evidence="3">AL 2</strain>
    </source>
</reference>
<dbReference type="EMBL" id="KY452004">
    <property type="protein sequence ID" value="AQM49905.1"/>
    <property type="molecule type" value="Genomic_DNA"/>
</dbReference>
<dbReference type="NCBIfam" id="TIGR04486">
    <property type="entry name" value="thiosulf_SoxB"/>
    <property type="match status" value="1"/>
</dbReference>
<dbReference type="Gene3D" id="6.10.140.570">
    <property type="match status" value="1"/>
</dbReference>
<dbReference type="InterPro" id="IPR008334">
    <property type="entry name" value="5'-Nucleotdase_C"/>
</dbReference>
<dbReference type="GO" id="GO:0016787">
    <property type="term" value="F:hydrolase activity"/>
    <property type="evidence" value="ECO:0007669"/>
    <property type="project" value="UniProtKB-KW"/>
</dbReference>
<dbReference type="AlphaFoldDB" id="A0A1Q1N6G3"/>